<dbReference type="Proteomes" id="UP000091926">
    <property type="component" value="Chromosome"/>
</dbReference>
<keyword evidence="2" id="KW-1185">Reference proteome</keyword>
<evidence type="ECO:0000313" key="1">
    <source>
        <dbReference type="EMBL" id="ANN76816.1"/>
    </source>
</evidence>
<reference evidence="1 2" key="1">
    <citation type="submission" date="2016-06" db="EMBL/GenBank/DDBJ databases">
        <title>Complete genome sequences of Bordetella bronchialis and Bordetella flabilis.</title>
        <authorList>
            <person name="LiPuma J.J."/>
            <person name="Spilker T."/>
        </authorList>
    </citation>
    <scope>NUCLEOTIDE SEQUENCE [LARGE SCALE GENOMIC DNA]</scope>
    <source>
        <strain evidence="1 2">AU10664</strain>
    </source>
</reference>
<sequence length="249" mass="24949">MGLFDSLLGNSADGDNHQSPIGALGSFGQKYTDPLSWIFGDKWTNLVSNKIPELANSGISKVMQPFEKIDKTINPVRRIPIVDKAGDWIANKPVDTLGALAGAVYGGGALLGGMGAGGAAGGAGTAGATGAGTGGAGSGISTGLLGNGMFDTTAAYASPLAEGLGTGTAGMGMGATGTSAATLPAAAGSSGLSAEQFMQLARMGNSMAQQGQPQQTPQVSLQQPEITIQRPKYTPQQMLGLLYGWDQNG</sequence>
<name>A0A193GBH9_9BORD</name>
<dbReference type="AlphaFoldDB" id="A0A193GBH9"/>
<dbReference type="EMBL" id="CP016172">
    <property type="protein sequence ID" value="ANN76816.1"/>
    <property type="molecule type" value="Genomic_DNA"/>
</dbReference>
<dbReference type="RefSeq" id="WP_066655150.1">
    <property type="nucleotide sequence ID" value="NZ_CP016172.1"/>
</dbReference>
<proteinExistence type="predicted"/>
<accession>A0A193GBH9</accession>
<protein>
    <submittedName>
        <fullName evidence="1">Uncharacterized protein</fullName>
    </submittedName>
</protein>
<dbReference type="STRING" id="463014.BAU07_06535"/>
<gene>
    <name evidence="1" type="ORF">BAU07_06535</name>
</gene>
<dbReference type="KEGG" id="bfz:BAU07_06535"/>
<dbReference type="OrthoDB" id="9135934at2"/>
<organism evidence="1 2">
    <name type="scientific">Bordetella flabilis</name>
    <dbReference type="NCBI Taxonomy" id="463014"/>
    <lineage>
        <taxon>Bacteria</taxon>
        <taxon>Pseudomonadati</taxon>
        <taxon>Pseudomonadota</taxon>
        <taxon>Betaproteobacteria</taxon>
        <taxon>Burkholderiales</taxon>
        <taxon>Alcaligenaceae</taxon>
        <taxon>Bordetella</taxon>
    </lineage>
</organism>
<evidence type="ECO:0000313" key="2">
    <source>
        <dbReference type="Proteomes" id="UP000091926"/>
    </source>
</evidence>